<evidence type="ECO:0000256" key="7">
    <source>
        <dbReference type="ARBA" id="ARBA00022989"/>
    </source>
</evidence>
<evidence type="ECO:0000313" key="11">
    <source>
        <dbReference type="EMBL" id="OGF65208.1"/>
    </source>
</evidence>
<keyword evidence="8 10" id="KW-0811">Translocation</keyword>
<dbReference type="Proteomes" id="UP000178943">
    <property type="component" value="Unassembled WGS sequence"/>
</dbReference>
<evidence type="ECO:0000256" key="1">
    <source>
        <dbReference type="ARBA" id="ARBA00004651"/>
    </source>
</evidence>
<comment type="function">
    <text evidence="10">Involved in protein export. Participates in an early event of protein translocation.</text>
</comment>
<evidence type="ECO:0000256" key="2">
    <source>
        <dbReference type="ARBA" id="ARBA00008445"/>
    </source>
</evidence>
<dbReference type="EMBL" id="MFGW01000114">
    <property type="protein sequence ID" value="OGF65208.1"/>
    <property type="molecule type" value="Genomic_DNA"/>
</dbReference>
<dbReference type="AlphaFoldDB" id="A0A1F5VPF3"/>
<dbReference type="Pfam" id="PF03840">
    <property type="entry name" value="SecG"/>
    <property type="match status" value="1"/>
</dbReference>
<evidence type="ECO:0000313" key="12">
    <source>
        <dbReference type="Proteomes" id="UP000178943"/>
    </source>
</evidence>
<dbReference type="GO" id="GO:0065002">
    <property type="term" value="P:intracellular protein transmembrane transport"/>
    <property type="evidence" value="ECO:0007669"/>
    <property type="project" value="TreeGrafter"/>
</dbReference>
<dbReference type="PANTHER" id="PTHR34182:SF1">
    <property type="entry name" value="PROTEIN-EXPORT MEMBRANE PROTEIN SECG"/>
    <property type="match status" value="1"/>
</dbReference>
<protein>
    <recommendedName>
        <fullName evidence="10">Protein-export membrane protein SecG</fullName>
    </recommendedName>
</protein>
<keyword evidence="4 10" id="KW-1003">Cell membrane</keyword>
<dbReference type="GO" id="GO:0005886">
    <property type="term" value="C:plasma membrane"/>
    <property type="evidence" value="ECO:0007669"/>
    <property type="project" value="UniProtKB-SubCell"/>
</dbReference>
<evidence type="ECO:0000256" key="4">
    <source>
        <dbReference type="ARBA" id="ARBA00022475"/>
    </source>
</evidence>
<feature type="transmembrane region" description="Helical" evidence="10">
    <location>
        <begin position="52"/>
        <end position="74"/>
    </location>
</feature>
<sequence>MLITIITIMHVILALIVIVAVLLQSGKGTDIAGVFGGGGGSSAFGPTGAATLFWKITGVAFALFLLSSTVLSILHTKRDMPAPLKGIERKVPQTPQPPTQ</sequence>
<evidence type="ECO:0000256" key="10">
    <source>
        <dbReference type="RuleBase" id="RU365087"/>
    </source>
</evidence>
<comment type="subcellular location">
    <subcellularLocation>
        <location evidence="1 10">Cell membrane</location>
        <topology evidence="1 10">Multi-pass membrane protein</topology>
    </subcellularLocation>
</comment>
<comment type="similarity">
    <text evidence="2 10">Belongs to the SecG family.</text>
</comment>
<dbReference type="NCBIfam" id="TIGR00810">
    <property type="entry name" value="secG"/>
    <property type="match status" value="1"/>
</dbReference>
<evidence type="ECO:0000256" key="6">
    <source>
        <dbReference type="ARBA" id="ARBA00022927"/>
    </source>
</evidence>
<keyword evidence="6 10" id="KW-0653">Protein transport</keyword>
<dbReference type="STRING" id="1817863.A2Y62_17760"/>
<dbReference type="GO" id="GO:0009306">
    <property type="term" value="P:protein secretion"/>
    <property type="evidence" value="ECO:0007669"/>
    <property type="project" value="UniProtKB-UniRule"/>
</dbReference>
<organism evidence="11 12">
    <name type="scientific">Candidatus Fischerbacteria bacterium RBG_13_37_8</name>
    <dbReference type="NCBI Taxonomy" id="1817863"/>
    <lineage>
        <taxon>Bacteria</taxon>
        <taxon>Candidatus Fischeribacteriota</taxon>
    </lineage>
</organism>
<comment type="caution">
    <text evidence="10">Lacks conserved residue(s) required for the propagation of feature annotation.</text>
</comment>
<proteinExistence type="inferred from homology"/>
<evidence type="ECO:0000256" key="3">
    <source>
        <dbReference type="ARBA" id="ARBA00022448"/>
    </source>
</evidence>
<accession>A0A1F5VPF3</accession>
<keyword evidence="3 10" id="KW-0813">Transport</keyword>
<dbReference type="PANTHER" id="PTHR34182">
    <property type="entry name" value="PROTEIN-EXPORT MEMBRANE PROTEIN SECG"/>
    <property type="match status" value="1"/>
</dbReference>
<dbReference type="PRINTS" id="PR01651">
    <property type="entry name" value="SECGEXPORT"/>
</dbReference>
<dbReference type="GO" id="GO:0043952">
    <property type="term" value="P:protein transport by the Sec complex"/>
    <property type="evidence" value="ECO:0007669"/>
    <property type="project" value="TreeGrafter"/>
</dbReference>
<dbReference type="InterPro" id="IPR004692">
    <property type="entry name" value="SecG"/>
</dbReference>
<evidence type="ECO:0000256" key="9">
    <source>
        <dbReference type="ARBA" id="ARBA00023136"/>
    </source>
</evidence>
<keyword evidence="5 10" id="KW-0812">Transmembrane</keyword>
<reference evidence="11 12" key="1">
    <citation type="journal article" date="2016" name="Nat. Commun.">
        <title>Thousands of microbial genomes shed light on interconnected biogeochemical processes in an aquifer system.</title>
        <authorList>
            <person name="Anantharaman K."/>
            <person name="Brown C.T."/>
            <person name="Hug L.A."/>
            <person name="Sharon I."/>
            <person name="Castelle C.J."/>
            <person name="Probst A.J."/>
            <person name="Thomas B.C."/>
            <person name="Singh A."/>
            <person name="Wilkins M.J."/>
            <person name="Karaoz U."/>
            <person name="Brodie E.L."/>
            <person name="Williams K.H."/>
            <person name="Hubbard S.S."/>
            <person name="Banfield J.F."/>
        </authorList>
    </citation>
    <scope>NUCLEOTIDE SEQUENCE [LARGE SCALE GENOMIC DNA]</scope>
</reference>
<evidence type="ECO:0000256" key="5">
    <source>
        <dbReference type="ARBA" id="ARBA00022692"/>
    </source>
</evidence>
<keyword evidence="9 10" id="KW-0472">Membrane</keyword>
<gene>
    <name evidence="11" type="ORF">A2Y62_17760</name>
</gene>
<keyword evidence="7 10" id="KW-1133">Transmembrane helix</keyword>
<evidence type="ECO:0000256" key="8">
    <source>
        <dbReference type="ARBA" id="ARBA00023010"/>
    </source>
</evidence>
<dbReference type="GO" id="GO:0015450">
    <property type="term" value="F:protein-transporting ATPase activity"/>
    <property type="evidence" value="ECO:0007669"/>
    <property type="project" value="UniProtKB-UniRule"/>
</dbReference>
<name>A0A1F5VPF3_9BACT</name>
<comment type="caution">
    <text evidence="11">The sequence shown here is derived from an EMBL/GenBank/DDBJ whole genome shotgun (WGS) entry which is preliminary data.</text>
</comment>